<dbReference type="PANTHER" id="PTHR31904:SF1">
    <property type="entry name" value="BYPASS OF STOP CODON PROTEIN 5-RELATED"/>
    <property type="match status" value="1"/>
</dbReference>
<evidence type="ECO:0000259" key="2">
    <source>
        <dbReference type="Pfam" id="PF04425"/>
    </source>
</evidence>
<evidence type="ECO:0000313" key="4">
    <source>
        <dbReference type="EMBL" id="QBM88826.1"/>
    </source>
</evidence>
<organism evidence="4 5">
    <name type="scientific">Metschnikowia aff. pulcherrima</name>
    <dbReference type="NCBI Taxonomy" id="2163413"/>
    <lineage>
        <taxon>Eukaryota</taxon>
        <taxon>Fungi</taxon>
        <taxon>Dikarya</taxon>
        <taxon>Ascomycota</taxon>
        <taxon>Saccharomycotina</taxon>
        <taxon>Pichiomycetes</taxon>
        <taxon>Metschnikowiaceae</taxon>
        <taxon>Metschnikowia</taxon>
    </lineage>
</organism>
<reference evidence="5" key="1">
    <citation type="submission" date="2019-03" db="EMBL/GenBank/DDBJ databases">
        <title>Snf2 controls pulcherriminic acid biosynthesis and connects pigmentation and antifungal activity of the yeast Metschnikowia pulcherrima.</title>
        <authorList>
            <person name="Gore-Lloyd D."/>
            <person name="Sumann I."/>
            <person name="Brachmann A.O."/>
            <person name="Schneeberger K."/>
            <person name="Ortiz-Merino R.A."/>
            <person name="Moreno-Beltran M."/>
            <person name="Schlaefli M."/>
            <person name="Kirner P."/>
            <person name="Santos Kron A."/>
            <person name="Wolfe K.H."/>
            <person name="Piel J."/>
            <person name="Ahrens C.H."/>
            <person name="Henk D."/>
            <person name="Freimoser F.M."/>
        </authorList>
    </citation>
    <scope>NUCLEOTIDE SEQUENCE [LARGE SCALE GENOMIC DNA]</scope>
    <source>
        <strain evidence="5">APC 1.2</strain>
    </source>
</reference>
<dbReference type="PANTHER" id="PTHR31904">
    <property type="entry name" value="BYPASS OF STOP CODON PROTEIN 5-RELATED"/>
    <property type="match status" value="1"/>
</dbReference>
<protein>
    <submittedName>
        <fullName evidence="4">Bul1 C terminus</fullName>
    </submittedName>
</protein>
<evidence type="ECO:0000259" key="3">
    <source>
        <dbReference type="Pfam" id="PF04426"/>
    </source>
</evidence>
<dbReference type="InterPro" id="IPR007519">
    <property type="entry name" value="Bul1_N"/>
</dbReference>
<evidence type="ECO:0000256" key="1">
    <source>
        <dbReference type="SAM" id="MobiDB-lite"/>
    </source>
</evidence>
<feature type="domain" description="Bul1 C-terminal" evidence="3">
    <location>
        <begin position="521"/>
        <end position="753"/>
    </location>
</feature>
<dbReference type="InterPro" id="IPR039634">
    <property type="entry name" value="Bul1-like"/>
</dbReference>
<accession>A0A4P6XR73</accession>
<proteinExistence type="predicted"/>
<name>A0A4P6XR73_9ASCO</name>
<gene>
    <name evidence="4" type="primary">MPUL0C08070</name>
    <name evidence="4" type="ORF">METSCH_C08070</name>
</gene>
<dbReference type="InterPro" id="IPR022794">
    <property type="entry name" value="Bul1_C"/>
</dbReference>
<dbReference type="STRING" id="2163413.A0A4P6XR73"/>
<feature type="domain" description="Bul1 N-terminal" evidence="2">
    <location>
        <begin position="16"/>
        <end position="419"/>
    </location>
</feature>
<feature type="region of interest" description="Disordered" evidence="1">
    <location>
        <begin position="1"/>
        <end position="23"/>
    </location>
</feature>
<dbReference type="Pfam" id="PF04426">
    <property type="entry name" value="Bul1_C"/>
    <property type="match status" value="1"/>
</dbReference>
<dbReference type="Proteomes" id="UP000292447">
    <property type="component" value="Chromosome III"/>
</dbReference>
<dbReference type="AlphaFoldDB" id="A0A4P6XR73"/>
<dbReference type="Pfam" id="PF04425">
    <property type="entry name" value="Bul1_N"/>
    <property type="match status" value="1"/>
</dbReference>
<sequence>MSEDFSDIHPVGSMRSQESRSKEDDALINSILPSYHMFQSTISKKLVPNEESFKEDPPLYEMSPMSSNGVTPVNTSPFQSDEISLFPFPAIPVANSEEDTTQTFNQNSADFWESTVLAHVHNLDNLAEKNNPMATNLDIKVFFTDEICQKGVKPNLIDPSRTEYKQGDYIHGYVTINNTYHEPIPFDMVYVVLEGILCIVQLPNTGKDVANPPTVVKFLNMLDLFASWSYANIDRLVTDSGDPHDWCDGEIDPWDNTQLSIDVKRLFRPNVTYKRYFSFRIPERLLDDNCEVHSLDAHCTLLPTLGKAFNLSSENRIPMYDENYVKDLTFMDSFIGYSVSARVMGRASQYHHKVQTDKYVLARETSVPLRLLPYSVFPEFEETYNQKVNAYYRAFVKSVDQKIEEGKLVRERLKAEAKHGASSVPLTPFSLTSSRTSASRTLTSDKLRHQYMGQVSSHKKFTSDKSSAVSLYQHVSAYRKKTLTGFSKVMGTLTLATPKTKLKIPYVPPLVFRNPLQGYNTKVRVPLEITYAHDSREGKQRPPEPKSISCDLIVTTIRSKKHFIPVEFSHEMCYYEEYVDDMGHKKSEDLESFETIVIKPFQEYYHSLVSIMRDVGFENDAYRVETLLFKDIKSMALLQTKKINLAVPDVKIIQTGEKSSGSFSGISSVPWTQSSSQVDENYSVFAKNFMLDIDFNSCHLKGAPQVVPGKSAFDELCLVPDFQTCLMARMYFLRITVRHKNGVAQAVHVPLTIYQ</sequence>
<dbReference type="EMBL" id="CP034458">
    <property type="protein sequence ID" value="QBM88826.1"/>
    <property type="molecule type" value="Genomic_DNA"/>
</dbReference>
<keyword evidence="5" id="KW-1185">Reference proteome</keyword>
<evidence type="ECO:0000313" key="5">
    <source>
        <dbReference type="Proteomes" id="UP000292447"/>
    </source>
</evidence>